<reference evidence="1" key="1">
    <citation type="submission" date="2023-04" db="EMBL/GenBank/DDBJ databases">
        <title>Draft Genome sequencing of Naganishia species isolated from polar environments using Oxford Nanopore Technology.</title>
        <authorList>
            <person name="Leo P."/>
            <person name="Venkateswaran K."/>
        </authorList>
    </citation>
    <scope>NUCLEOTIDE SEQUENCE</scope>
    <source>
        <strain evidence="1">MNA-CCFEE 5425</strain>
    </source>
</reference>
<name>A0ACC2X513_9TREE</name>
<dbReference type="EMBL" id="JASBWU010000009">
    <property type="protein sequence ID" value="KAJ9119109.1"/>
    <property type="molecule type" value="Genomic_DNA"/>
</dbReference>
<comment type="caution">
    <text evidence="1">The sequence shown here is derived from an EMBL/GenBank/DDBJ whole genome shotgun (WGS) entry which is preliminary data.</text>
</comment>
<organism evidence="1 2">
    <name type="scientific">Naganishia vaughanmartiniae</name>
    <dbReference type="NCBI Taxonomy" id="1424756"/>
    <lineage>
        <taxon>Eukaryota</taxon>
        <taxon>Fungi</taxon>
        <taxon>Dikarya</taxon>
        <taxon>Basidiomycota</taxon>
        <taxon>Agaricomycotina</taxon>
        <taxon>Tremellomycetes</taxon>
        <taxon>Filobasidiales</taxon>
        <taxon>Filobasidiaceae</taxon>
        <taxon>Naganishia</taxon>
    </lineage>
</organism>
<dbReference type="Proteomes" id="UP001243375">
    <property type="component" value="Unassembled WGS sequence"/>
</dbReference>
<proteinExistence type="predicted"/>
<sequence>MYGLVWTVGSIIGNTIGGFFSHPVERIPWLFERGGLLERFPFLLPCLITTGFTGAGLLFAWFFLNESNRAVLYARSRSSVSRPNTAAYASVANSQDPDEEEDEDEGYDDDENDDAQTLIGSPQSPKYPPNDDGNDRKLPSFGRHSRNSSLAKQNFKTSLESVEDEEFLNVKEWGIREVCAVKAVRRMLASLFLLS</sequence>
<protein>
    <submittedName>
        <fullName evidence="1">Uncharacterized protein</fullName>
    </submittedName>
</protein>
<evidence type="ECO:0000313" key="1">
    <source>
        <dbReference type="EMBL" id="KAJ9119109.1"/>
    </source>
</evidence>
<evidence type="ECO:0000313" key="2">
    <source>
        <dbReference type="Proteomes" id="UP001243375"/>
    </source>
</evidence>
<accession>A0ACC2X513</accession>
<keyword evidence="2" id="KW-1185">Reference proteome</keyword>
<gene>
    <name evidence="1" type="ORF">QFC22_003600</name>
</gene>